<dbReference type="SUPFAM" id="SSF51726">
    <property type="entry name" value="UROD/MetE-like"/>
    <property type="match status" value="1"/>
</dbReference>
<proteinExistence type="predicted"/>
<name>X0XA15_9ZZZZ</name>
<comment type="caution">
    <text evidence="1">The sequence shown here is derived from an EMBL/GenBank/DDBJ whole genome shotgun (WGS) entry which is preliminary data.</text>
</comment>
<dbReference type="Gene3D" id="3.20.20.210">
    <property type="match status" value="1"/>
</dbReference>
<protein>
    <recommendedName>
        <fullName evidence="2">Uroporphyrinogen decarboxylase (URO-D) domain-containing protein</fullName>
    </recommendedName>
</protein>
<organism evidence="1">
    <name type="scientific">marine sediment metagenome</name>
    <dbReference type="NCBI Taxonomy" id="412755"/>
    <lineage>
        <taxon>unclassified sequences</taxon>
        <taxon>metagenomes</taxon>
        <taxon>ecological metagenomes</taxon>
    </lineage>
</organism>
<gene>
    <name evidence="1" type="ORF">S01H1_62213</name>
</gene>
<evidence type="ECO:0000313" key="1">
    <source>
        <dbReference type="EMBL" id="GAG40014.1"/>
    </source>
</evidence>
<reference evidence="1" key="1">
    <citation type="journal article" date="2014" name="Front. Microbiol.">
        <title>High frequency of phylogenetically diverse reductive dehalogenase-homologous genes in deep subseafloor sedimentary metagenomes.</title>
        <authorList>
            <person name="Kawai M."/>
            <person name="Futagami T."/>
            <person name="Toyoda A."/>
            <person name="Takaki Y."/>
            <person name="Nishi S."/>
            <person name="Hori S."/>
            <person name="Arai W."/>
            <person name="Tsubouchi T."/>
            <person name="Morono Y."/>
            <person name="Uchiyama I."/>
            <person name="Ito T."/>
            <person name="Fujiyama A."/>
            <person name="Inagaki F."/>
            <person name="Takami H."/>
        </authorList>
    </citation>
    <scope>NUCLEOTIDE SEQUENCE</scope>
    <source>
        <strain evidence="1">Expedition CK06-06</strain>
    </source>
</reference>
<dbReference type="InterPro" id="IPR038071">
    <property type="entry name" value="UROD/MetE-like_sf"/>
</dbReference>
<sequence length="116" mass="12881">MPDGEMKRLIPLFLETGVDVAEAWSPVPMTSVTTGELRKAWGDKVTIWGGIPAVLFEPQYSEQEFDAYVINLFKEIAPGHNFIVGMGDNLPFDGRIERVGRVAELIDKYGSVPIEV</sequence>
<accession>X0XA15</accession>
<dbReference type="AlphaFoldDB" id="X0XA15"/>
<evidence type="ECO:0008006" key="2">
    <source>
        <dbReference type="Google" id="ProtNLM"/>
    </source>
</evidence>
<dbReference type="EMBL" id="BARS01040846">
    <property type="protein sequence ID" value="GAG40014.1"/>
    <property type="molecule type" value="Genomic_DNA"/>
</dbReference>